<gene>
    <name evidence="1" type="ORF">V1478_012976</name>
</gene>
<dbReference type="EMBL" id="JAUDFV010000153">
    <property type="protein sequence ID" value="KAL2717276.1"/>
    <property type="molecule type" value="Genomic_DNA"/>
</dbReference>
<proteinExistence type="predicted"/>
<keyword evidence="2" id="KW-1185">Reference proteome</keyword>
<name>A0ABD2AA42_VESSQ</name>
<accession>A0ABD2AA42</accession>
<organism evidence="1 2">
    <name type="scientific">Vespula squamosa</name>
    <name type="common">Southern yellow jacket</name>
    <name type="synonym">Wasp</name>
    <dbReference type="NCBI Taxonomy" id="30214"/>
    <lineage>
        <taxon>Eukaryota</taxon>
        <taxon>Metazoa</taxon>
        <taxon>Ecdysozoa</taxon>
        <taxon>Arthropoda</taxon>
        <taxon>Hexapoda</taxon>
        <taxon>Insecta</taxon>
        <taxon>Pterygota</taxon>
        <taxon>Neoptera</taxon>
        <taxon>Endopterygota</taxon>
        <taxon>Hymenoptera</taxon>
        <taxon>Apocrita</taxon>
        <taxon>Aculeata</taxon>
        <taxon>Vespoidea</taxon>
        <taxon>Vespidae</taxon>
        <taxon>Vespinae</taxon>
        <taxon>Vespula</taxon>
    </lineage>
</organism>
<evidence type="ECO:0000313" key="2">
    <source>
        <dbReference type="Proteomes" id="UP001607302"/>
    </source>
</evidence>
<dbReference type="AlphaFoldDB" id="A0ABD2AA42"/>
<protein>
    <submittedName>
        <fullName evidence="1">Uncharacterized protein</fullName>
    </submittedName>
</protein>
<reference evidence="1 2" key="1">
    <citation type="journal article" date="2024" name="Ann. Entomol. Soc. Am.">
        <title>Genomic analyses of the southern and eastern yellowjacket wasps (Hymenoptera: Vespidae) reveal evolutionary signatures of social life.</title>
        <authorList>
            <person name="Catto M.A."/>
            <person name="Caine P.B."/>
            <person name="Orr S.E."/>
            <person name="Hunt B.G."/>
            <person name="Goodisman M.A.D."/>
        </authorList>
    </citation>
    <scope>NUCLEOTIDE SEQUENCE [LARGE SCALE GENOMIC DNA]</scope>
    <source>
        <strain evidence="1">233</strain>
        <tissue evidence="1">Head and thorax</tissue>
    </source>
</reference>
<comment type="caution">
    <text evidence="1">The sequence shown here is derived from an EMBL/GenBank/DDBJ whole genome shotgun (WGS) entry which is preliminary data.</text>
</comment>
<dbReference type="Proteomes" id="UP001607302">
    <property type="component" value="Unassembled WGS sequence"/>
</dbReference>
<sequence>MAPIVDSSVTTVSEESQLISLLNVGRIRQVIGTIVGITISRKDHSGISFSDGSCPLATTICVVRVVQWNESDNQAAALQIQHRTNVEGVDCSCDFSS</sequence>
<evidence type="ECO:0000313" key="1">
    <source>
        <dbReference type="EMBL" id="KAL2717276.1"/>
    </source>
</evidence>